<feature type="short sequence motif" description="Prevents secretion from ER" evidence="6">
    <location>
        <begin position="89"/>
        <end position="92"/>
    </location>
</feature>
<keyword evidence="1 6" id="KW-0812">Transmembrane</keyword>
<evidence type="ECO:0000313" key="8">
    <source>
        <dbReference type="EMBL" id="KDN40779.1"/>
    </source>
</evidence>
<protein>
    <submittedName>
        <fullName evidence="8">Uncharacterized protein</fullName>
    </submittedName>
</protein>
<feature type="transmembrane region" description="Helical" evidence="6">
    <location>
        <begin position="23"/>
        <end position="44"/>
    </location>
</feature>
<feature type="region of interest" description="Disordered" evidence="7">
    <location>
        <begin position="82"/>
        <end position="109"/>
    </location>
</feature>
<dbReference type="HAMAP" id="MF_03058">
    <property type="entry name" value="VMA21"/>
    <property type="match status" value="1"/>
</dbReference>
<keyword evidence="4 6" id="KW-0472">Membrane</keyword>
<dbReference type="GO" id="GO:0005789">
    <property type="term" value="C:endoplasmic reticulum membrane"/>
    <property type="evidence" value="ECO:0007669"/>
    <property type="project" value="UniProtKB-SubCell"/>
</dbReference>
<evidence type="ECO:0000256" key="5">
    <source>
        <dbReference type="ARBA" id="ARBA00023329"/>
    </source>
</evidence>
<comment type="caution">
    <text evidence="8">The sequence shown here is derived from an EMBL/GenBank/DDBJ whole genome shotgun (WGS) entry which is preliminary data.</text>
</comment>
<dbReference type="InterPro" id="IPR019013">
    <property type="entry name" value="Vma21"/>
</dbReference>
<feature type="compositionally biased region" description="Basic and acidic residues" evidence="7">
    <location>
        <begin position="87"/>
        <end position="109"/>
    </location>
</feature>
<evidence type="ECO:0000256" key="3">
    <source>
        <dbReference type="ARBA" id="ARBA00022989"/>
    </source>
</evidence>
<dbReference type="GO" id="GO:0012507">
    <property type="term" value="C:ER to Golgi transport vesicle membrane"/>
    <property type="evidence" value="ECO:0007669"/>
    <property type="project" value="UniProtKB-SubCell"/>
</dbReference>
<dbReference type="Proteomes" id="UP000027361">
    <property type="component" value="Unassembled WGS sequence"/>
</dbReference>
<evidence type="ECO:0000313" key="9">
    <source>
        <dbReference type="Proteomes" id="UP000027361"/>
    </source>
</evidence>
<evidence type="ECO:0000256" key="6">
    <source>
        <dbReference type="HAMAP-Rule" id="MF_03058"/>
    </source>
</evidence>
<dbReference type="OrthoDB" id="160405at2759"/>
<evidence type="ECO:0000256" key="7">
    <source>
        <dbReference type="SAM" id="MobiDB-lite"/>
    </source>
</evidence>
<dbReference type="InParanoid" id="A0A066VPT6"/>
<keyword evidence="9" id="KW-1185">Reference proteome</keyword>
<dbReference type="PANTHER" id="PTHR31792">
    <property type="entry name" value="VACUOLAR ATPASE ASSEMBLY INTEGRAL MEMBRANE PROTEIN VMA21"/>
    <property type="match status" value="1"/>
</dbReference>
<organism evidence="8 9">
    <name type="scientific">Tilletiaria anomala (strain ATCC 24038 / CBS 436.72 / UBC 951)</name>
    <dbReference type="NCBI Taxonomy" id="1037660"/>
    <lineage>
        <taxon>Eukaryota</taxon>
        <taxon>Fungi</taxon>
        <taxon>Dikarya</taxon>
        <taxon>Basidiomycota</taxon>
        <taxon>Ustilaginomycotina</taxon>
        <taxon>Exobasidiomycetes</taxon>
        <taxon>Georgefischeriales</taxon>
        <taxon>Tilletiariaceae</taxon>
        <taxon>Tilletiaria</taxon>
    </lineage>
</organism>
<dbReference type="HOGENOM" id="CLU_154717_0_0_1"/>
<dbReference type="STRING" id="1037660.A0A066VPT6"/>
<feature type="transmembrane region" description="Helical" evidence="6">
    <location>
        <begin position="56"/>
        <end position="78"/>
    </location>
</feature>
<dbReference type="FunCoup" id="A0A066VPT6">
    <property type="interactions" value="67"/>
</dbReference>
<dbReference type="RefSeq" id="XP_013241494.1">
    <property type="nucleotide sequence ID" value="XM_013386040.1"/>
</dbReference>
<feature type="region of interest" description="Disordered" evidence="7">
    <location>
        <begin position="1"/>
        <end position="20"/>
    </location>
</feature>
<evidence type="ECO:0000256" key="1">
    <source>
        <dbReference type="ARBA" id="ARBA00022692"/>
    </source>
</evidence>
<keyword evidence="2 6" id="KW-0256">Endoplasmic reticulum</keyword>
<keyword evidence="3 6" id="KW-1133">Transmembrane helix</keyword>
<keyword evidence="5 6" id="KW-0968">Cytoplasmic vesicle</keyword>
<comment type="function">
    <text evidence="6">Required for the assembly of the V0 complex of the vacuolar ATPase (V-ATPase) in the endoplasmic reticulum.</text>
</comment>
<dbReference type="Pfam" id="PF09446">
    <property type="entry name" value="VMA21"/>
    <property type="match status" value="1"/>
</dbReference>
<name>A0A066VPT6_TILAU</name>
<dbReference type="AlphaFoldDB" id="A0A066VPT6"/>
<dbReference type="GO" id="GO:0070072">
    <property type="term" value="P:vacuolar proton-transporting V-type ATPase complex assembly"/>
    <property type="evidence" value="ECO:0007669"/>
    <property type="project" value="UniProtKB-UniRule"/>
</dbReference>
<reference evidence="8 9" key="1">
    <citation type="submission" date="2014-05" db="EMBL/GenBank/DDBJ databases">
        <title>Draft genome sequence of a rare smut relative, Tilletiaria anomala UBC 951.</title>
        <authorList>
            <consortium name="DOE Joint Genome Institute"/>
            <person name="Toome M."/>
            <person name="Kuo A."/>
            <person name="Henrissat B."/>
            <person name="Lipzen A."/>
            <person name="Tritt A."/>
            <person name="Yoshinaga Y."/>
            <person name="Zane M."/>
            <person name="Barry K."/>
            <person name="Grigoriev I.V."/>
            <person name="Spatafora J.W."/>
            <person name="Aimea M.C."/>
        </authorList>
    </citation>
    <scope>NUCLEOTIDE SEQUENCE [LARGE SCALE GENOMIC DNA]</scope>
    <source>
        <strain evidence="8 9">UBC 951</strain>
    </source>
</reference>
<evidence type="ECO:0000256" key="2">
    <source>
        <dbReference type="ARBA" id="ARBA00022824"/>
    </source>
</evidence>
<accession>A0A066VPT6</accession>
<dbReference type="GeneID" id="25262610"/>
<dbReference type="PANTHER" id="PTHR31792:SF3">
    <property type="entry name" value="VACUOLAR ATPASE ASSEMBLY INTEGRAL MEMBRANE PROTEIN VMA21"/>
    <property type="match status" value="1"/>
</dbReference>
<evidence type="ECO:0000256" key="4">
    <source>
        <dbReference type="ARBA" id="ARBA00023136"/>
    </source>
</evidence>
<dbReference type="EMBL" id="JMSN01000087">
    <property type="protein sequence ID" value="KDN40779.1"/>
    <property type="molecule type" value="Genomic_DNA"/>
</dbReference>
<comment type="similarity">
    <text evidence="6">Belongs to the VMA21 family.</text>
</comment>
<dbReference type="GO" id="GO:0033116">
    <property type="term" value="C:endoplasmic reticulum-Golgi intermediate compartment membrane"/>
    <property type="evidence" value="ECO:0007669"/>
    <property type="project" value="UniProtKB-SubCell"/>
</dbReference>
<gene>
    <name evidence="8" type="ORF">K437DRAFT_227137</name>
</gene>
<dbReference type="OMA" id="TSVWYKL"/>
<comment type="subcellular location">
    <subcellularLocation>
        <location evidence="6">Endoplasmic reticulum membrane</location>
        <topology evidence="6">Multi-pass membrane protein</topology>
    </subcellularLocation>
    <subcellularLocation>
        <location evidence="6">Endoplasmic reticulum-Golgi intermediate compartment membrane</location>
        <topology evidence="6">Multi-pass membrane protein</topology>
    </subcellularLocation>
    <subcellularLocation>
        <location evidence="6">Cytoplasmic vesicle</location>
        <location evidence="6">COPII-coated vesicle membrane</location>
        <topology evidence="6">Multi-pass membrane protein</topology>
    </subcellularLocation>
</comment>
<proteinExistence type="inferred from homology"/>
<sequence>MSSVLDPTPSRVAPRGRDPSTSVWYKLGVFSAALFAAPLAAYYGAKDRYFGGNSTYAGGLAAIIANVILIAYVVMAFLEDDGSGSNDAKKTAGDKKTEVGHEKETKKDR</sequence>